<dbReference type="EMBL" id="CAJNRD030001117">
    <property type="protein sequence ID" value="CAG5079118.1"/>
    <property type="molecule type" value="Genomic_DNA"/>
</dbReference>
<gene>
    <name evidence="3" type="ORF">HICCMSTLAB_LOCUS2928</name>
</gene>
<name>A0A8J2MJS4_COTCN</name>
<reference evidence="3" key="1">
    <citation type="submission" date="2021-04" db="EMBL/GenBank/DDBJ databases">
        <authorList>
            <person name="Chebbi M.A.C M."/>
        </authorList>
    </citation>
    <scope>NUCLEOTIDE SEQUENCE</scope>
</reference>
<dbReference type="PROSITE" id="PS51450">
    <property type="entry name" value="LRR"/>
    <property type="match status" value="5"/>
</dbReference>
<dbReference type="SMART" id="SM00365">
    <property type="entry name" value="LRR_SD22"/>
    <property type="match status" value="6"/>
</dbReference>
<keyword evidence="2" id="KW-0677">Repeat</keyword>
<dbReference type="Pfam" id="PF00560">
    <property type="entry name" value="LRR_1"/>
    <property type="match status" value="1"/>
</dbReference>
<dbReference type="InterPro" id="IPR003591">
    <property type="entry name" value="Leu-rich_rpt_typical-subtyp"/>
</dbReference>
<keyword evidence="4" id="KW-1185">Reference proteome</keyword>
<dbReference type="Gene3D" id="3.80.10.10">
    <property type="entry name" value="Ribonuclease Inhibitor"/>
    <property type="match status" value="4"/>
</dbReference>
<comment type="caution">
    <text evidence="3">The sequence shown here is derived from an EMBL/GenBank/DDBJ whole genome shotgun (WGS) entry which is preliminary data.</text>
</comment>
<dbReference type="PANTHER" id="PTHR45712">
    <property type="entry name" value="AGAP008170-PA"/>
    <property type="match status" value="1"/>
</dbReference>
<dbReference type="AlphaFoldDB" id="A0A8J2MJS4"/>
<dbReference type="Proteomes" id="UP000786811">
    <property type="component" value="Unassembled WGS sequence"/>
</dbReference>
<protein>
    <submittedName>
        <fullName evidence="3">Similar to chp: Chaoptin (Drosophila melanogaster)</fullName>
    </submittedName>
</protein>
<dbReference type="SMART" id="SM00364">
    <property type="entry name" value="LRR_BAC"/>
    <property type="match status" value="5"/>
</dbReference>
<dbReference type="InterPro" id="IPR032675">
    <property type="entry name" value="LRR_dom_sf"/>
</dbReference>
<keyword evidence="1" id="KW-0433">Leucine-rich repeat</keyword>
<sequence length="531" mass="61026">DDAFRDSKIKELYFTDCELKEIDSASLRGLESSLELLDISGNNITELQQNIFQEFDFLRTLIFKDNKIATFSPVEVFTGFQYSLYNLDLSGRQNAAISLQDLRQMRNLRCLALSKLSHDSLSADDFIEFGIDVKELRITRSNLNSIKSHAFTHVRGIKYLDFSENSISSMDDEAFSEVGHSLLTLKLAHALSSSLSELPSKPFKSLTNLQYLDLSNNKIRSMSDTCFHFLKRIKRIELQDNEITEIRKGTFQGDIHSTLEEVDFAFNHITNLQTHTFVDLSVMTFLNLQDNNIDKIERRAFMNMNRLKYINLRGNKIISVVDEAFQNLPDLEFLDLAYNKMNEFDFAWFDQVGTLASFKVNASHNSISKLEINTSMEYALTHLYLSHNKIVNMSQAVFGNLPHLQWLDLRHNELSDIDFDCFRNTKNIQVLLLSHNNIAEIPVETLRSLKKLRILDLSYNRLRTLPDNLFTDATIESLDLSNNQFMRLPTKAITGTAAASISILDLSWNFLSSINVADSINKFRKKNFPKN</sequence>
<evidence type="ECO:0000256" key="2">
    <source>
        <dbReference type="ARBA" id="ARBA00022737"/>
    </source>
</evidence>
<dbReference type="InterPro" id="IPR026906">
    <property type="entry name" value="LRR_5"/>
</dbReference>
<dbReference type="PANTHER" id="PTHR45712:SF22">
    <property type="entry name" value="INSULIN-LIKE GROWTH FACTOR-BINDING PROTEIN COMPLEX ACID LABILE SUBUNIT"/>
    <property type="match status" value="1"/>
</dbReference>
<evidence type="ECO:0000313" key="4">
    <source>
        <dbReference type="Proteomes" id="UP000786811"/>
    </source>
</evidence>
<dbReference type="InterPro" id="IPR050333">
    <property type="entry name" value="SLRP"/>
</dbReference>
<proteinExistence type="predicted"/>
<evidence type="ECO:0000256" key="1">
    <source>
        <dbReference type="ARBA" id="ARBA00022614"/>
    </source>
</evidence>
<feature type="non-terminal residue" evidence="3">
    <location>
        <position position="531"/>
    </location>
</feature>
<dbReference type="InterPro" id="IPR001611">
    <property type="entry name" value="Leu-rich_rpt"/>
</dbReference>
<dbReference type="SMART" id="SM00369">
    <property type="entry name" value="LRR_TYP"/>
    <property type="match status" value="12"/>
</dbReference>
<dbReference type="PRINTS" id="PR00019">
    <property type="entry name" value="LEURICHRPT"/>
</dbReference>
<dbReference type="Pfam" id="PF13306">
    <property type="entry name" value="LRR_5"/>
    <property type="match status" value="2"/>
</dbReference>
<dbReference type="Pfam" id="PF13855">
    <property type="entry name" value="LRR_8"/>
    <property type="match status" value="2"/>
</dbReference>
<dbReference type="SUPFAM" id="SSF52058">
    <property type="entry name" value="L domain-like"/>
    <property type="match status" value="2"/>
</dbReference>
<evidence type="ECO:0000313" key="3">
    <source>
        <dbReference type="EMBL" id="CAG5079118.1"/>
    </source>
</evidence>
<accession>A0A8J2MJS4</accession>
<dbReference type="OrthoDB" id="1111193at2759"/>
<organism evidence="3 4">
    <name type="scientific">Cotesia congregata</name>
    <name type="common">Parasitoid wasp</name>
    <name type="synonym">Apanteles congregatus</name>
    <dbReference type="NCBI Taxonomy" id="51543"/>
    <lineage>
        <taxon>Eukaryota</taxon>
        <taxon>Metazoa</taxon>
        <taxon>Ecdysozoa</taxon>
        <taxon>Arthropoda</taxon>
        <taxon>Hexapoda</taxon>
        <taxon>Insecta</taxon>
        <taxon>Pterygota</taxon>
        <taxon>Neoptera</taxon>
        <taxon>Endopterygota</taxon>
        <taxon>Hymenoptera</taxon>
        <taxon>Apocrita</taxon>
        <taxon>Ichneumonoidea</taxon>
        <taxon>Braconidae</taxon>
        <taxon>Microgastrinae</taxon>
        <taxon>Cotesia</taxon>
    </lineage>
</organism>